<evidence type="ECO:0000313" key="3">
    <source>
        <dbReference type="WBParaSite" id="PDA_v2.g27477.t1"/>
    </source>
</evidence>
<evidence type="ECO:0000256" key="1">
    <source>
        <dbReference type="SAM" id="MobiDB-lite"/>
    </source>
</evidence>
<feature type="compositionally biased region" description="Basic and acidic residues" evidence="1">
    <location>
        <begin position="36"/>
        <end position="46"/>
    </location>
</feature>
<accession>A0A914QJH5</accession>
<dbReference type="Proteomes" id="UP000887578">
    <property type="component" value="Unplaced"/>
</dbReference>
<proteinExistence type="predicted"/>
<feature type="compositionally biased region" description="Polar residues" evidence="1">
    <location>
        <begin position="1"/>
        <end position="35"/>
    </location>
</feature>
<feature type="region of interest" description="Disordered" evidence="1">
    <location>
        <begin position="1"/>
        <end position="46"/>
    </location>
</feature>
<reference evidence="3" key="1">
    <citation type="submission" date="2022-11" db="UniProtKB">
        <authorList>
            <consortium name="WormBaseParasite"/>
        </authorList>
    </citation>
    <scope>IDENTIFICATION</scope>
</reference>
<keyword evidence="2" id="KW-1185">Reference proteome</keyword>
<protein>
    <submittedName>
        <fullName evidence="3">Uncharacterized protein</fullName>
    </submittedName>
</protein>
<dbReference type="WBParaSite" id="PDA_v2.g27477.t1">
    <property type="protein sequence ID" value="PDA_v2.g27477.t1"/>
    <property type="gene ID" value="PDA_v2.g27477"/>
</dbReference>
<name>A0A914QJH5_9BILA</name>
<organism evidence="2 3">
    <name type="scientific">Panagrolaimus davidi</name>
    <dbReference type="NCBI Taxonomy" id="227884"/>
    <lineage>
        <taxon>Eukaryota</taxon>
        <taxon>Metazoa</taxon>
        <taxon>Ecdysozoa</taxon>
        <taxon>Nematoda</taxon>
        <taxon>Chromadorea</taxon>
        <taxon>Rhabditida</taxon>
        <taxon>Tylenchina</taxon>
        <taxon>Panagrolaimomorpha</taxon>
        <taxon>Panagrolaimoidea</taxon>
        <taxon>Panagrolaimidae</taxon>
        <taxon>Panagrolaimus</taxon>
    </lineage>
</organism>
<sequence>MHCHNSSNHHLSEQQANNLSTAGCSKTSSSQQQPMHRSELQKVLDTEPKGNFKVVGDKKRSGYRVNGICSKLPHVCSFPITKSY</sequence>
<evidence type="ECO:0000313" key="2">
    <source>
        <dbReference type="Proteomes" id="UP000887578"/>
    </source>
</evidence>
<dbReference type="AlphaFoldDB" id="A0A914QJH5"/>